<dbReference type="GO" id="GO:0005484">
    <property type="term" value="F:SNAP receptor activity"/>
    <property type="evidence" value="ECO:0007669"/>
    <property type="project" value="TreeGrafter"/>
</dbReference>
<keyword evidence="5" id="KW-0449">Lipoprotein</keyword>
<evidence type="ECO:0000256" key="5">
    <source>
        <dbReference type="ARBA" id="ARBA00023288"/>
    </source>
</evidence>
<evidence type="ECO:0000256" key="3">
    <source>
        <dbReference type="ARBA" id="ARBA00023136"/>
    </source>
</evidence>
<dbReference type="SUPFAM" id="SSF58038">
    <property type="entry name" value="SNARE fusion complex"/>
    <property type="match status" value="1"/>
</dbReference>
<feature type="domain" description="Longin" evidence="9">
    <location>
        <begin position="8"/>
        <end position="115"/>
    </location>
</feature>
<dbReference type="Gene3D" id="1.20.5.110">
    <property type="match status" value="1"/>
</dbReference>
<evidence type="ECO:0000256" key="8">
    <source>
        <dbReference type="PROSITE-ProRule" id="PRU00290"/>
    </source>
</evidence>
<reference evidence="11 12" key="1">
    <citation type="journal article" date="2013" name="Plant Cell">
        <title>The transition from a phytopathogenic smut ancestor to an anamorphic biocontrol agent deciphered by comparative whole-genome analysis.</title>
        <authorList>
            <person name="Lefebvre F."/>
            <person name="Joly D.L."/>
            <person name="Labbe C."/>
            <person name="Teichmann B."/>
            <person name="Linning R."/>
            <person name="Belzile F."/>
            <person name="Bakkeren G."/>
            <person name="Belanger R.R."/>
        </authorList>
    </citation>
    <scope>NUCLEOTIDE SEQUENCE [LARGE SCALE GENOMIC DNA]</scope>
    <source>
        <strain evidence="11 12">PF-1</strain>
    </source>
</reference>
<accession>A0A061H8D7</accession>
<feature type="domain" description="V-SNARE coiled-coil homology" evidence="10">
    <location>
        <begin position="158"/>
        <end position="218"/>
    </location>
</feature>
<dbReference type="CDD" id="cd14824">
    <property type="entry name" value="Longin"/>
    <property type="match status" value="1"/>
</dbReference>
<dbReference type="OrthoDB" id="27923at2759"/>
<evidence type="ECO:0000256" key="1">
    <source>
        <dbReference type="ARBA" id="ARBA00008025"/>
    </source>
</evidence>
<evidence type="ECO:0000256" key="6">
    <source>
        <dbReference type="ARBA" id="ARBA00023289"/>
    </source>
</evidence>
<evidence type="ECO:0008006" key="13">
    <source>
        <dbReference type="Google" id="ProtNLM"/>
    </source>
</evidence>
<keyword evidence="6" id="KW-0636">Prenylation</keyword>
<dbReference type="Pfam" id="PF13774">
    <property type="entry name" value="Longin"/>
    <property type="match status" value="1"/>
</dbReference>
<dbReference type="GO" id="GO:0006888">
    <property type="term" value="P:endoplasmic reticulum to Golgi vesicle-mediated transport"/>
    <property type="evidence" value="ECO:0007669"/>
    <property type="project" value="TreeGrafter"/>
</dbReference>
<dbReference type="HOGENOM" id="CLU_074848_0_0_1"/>
<dbReference type="eggNOG" id="KOG0861">
    <property type="taxonomic scope" value="Eukaryota"/>
</dbReference>
<dbReference type="Gene3D" id="3.30.450.50">
    <property type="entry name" value="Longin domain"/>
    <property type="match status" value="1"/>
</dbReference>
<dbReference type="PANTHER" id="PTHR45806:SF1">
    <property type="entry name" value="SYNAPTOBREVIN HOMOLOG YKT6"/>
    <property type="match status" value="1"/>
</dbReference>
<gene>
    <name evidence="11" type="ORF">PFL1_03694</name>
</gene>
<dbReference type="KEGG" id="pfp:PFL1_03694"/>
<dbReference type="PROSITE" id="PS50892">
    <property type="entry name" value="V_SNARE"/>
    <property type="match status" value="1"/>
</dbReference>
<dbReference type="SUPFAM" id="SSF64356">
    <property type="entry name" value="SNARE-like"/>
    <property type="match status" value="1"/>
</dbReference>
<keyword evidence="2" id="KW-0488">Methylation</keyword>
<dbReference type="InterPro" id="IPR042855">
    <property type="entry name" value="V_SNARE_CC"/>
</dbReference>
<dbReference type="PANTHER" id="PTHR45806">
    <property type="entry name" value="SYNAPTOBREVIN HOMOLOG YKT6"/>
    <property type="match status" value="1"/>
</dbReference>
<evidence type="ECO:0000256" key="7">
    <source>
        <dbReference type="ARBA" id="ARBA00046278"/>
    </source>
</evidence>
<protein>
    <recommendedName>
        <fullName evidence="13">V-SNARE coiled-coil homology domain-containing protein</fullName>
    </recommendedName>
</protein>
<dbReference type="InterPro" id="IPR010908">
    <property type="entry name" value="Longin_dom"/>
</dbReference>
<dbReference type="GeneID" id="19317802"/>
<dbReference type="EMBL" id="KE361633">
    <property type="protein sequence ID" value="EPQ28893.1"/>
    <property type="molecule type" value="Genomic_DNA"/>
</dbReference>
<evidence type="ECO:0000259" key="10">
    <source>
        <dbReference type="PROSITE" id="PS50892"/>
    </source>
</evidence>
<proteinExistence type="inferred from homology"/>
<dbReference type="Proteomes" id="UP000053664">
    <property type="component" value="Unassembled WGS sequence"/>
</dbReference>
<dbReference type="InterPro" id="IPR011012">
    <property type="entry name" value="Longin-like_dom_sf"/>
</dbReference>
<organism evidence="11 12">
    <name type="scientific">Pseudozyma flocculosa PF-1</name>
    <dbReference type="NCBI Taxonomy" id="1277687"/>
    <lineage>
        <taxon>Eukaryota</taxon>
        <taxon>Fungi</taxon>
        <taxon>Dikarya</taxon>
        <taxon>Basidiomycota</taxon>
        <taxon>Ustilaginomycotina</taxon>
        <taxon>Ustilaginomycetes</taxon>
        <taxon>Ustilaginales</taxon>
        <taxon>Ustilaginaceae</taxon>
        <taxon>Pseudozyma</taxon>
    </lineage>
</organism>
<comment type="subcellular location">
    <subcellularLocation>
        <location evidence="7">Endomembrane system</location>
        <topology evidence="7">Lipid-anchor</topology>
        <orientation evidence="7">Cytoplasmic side</orientation>
    </subcellularLocation>
</comment>
<dbReference type="InterPro" id="IPR045848">
    <property type="entry name" value="R-SNARE_YKT6"/>
</dbReference>
<comment type="similarity">
    <text evidence="1">Belongs to the synaptobrevin family.</text>
</comment>
<dbReference type="SMART" id="SM01270">
    <property type="entry name" value="Longin"/>
    <property type="match status" value="1"/>
</dbReference>
<dbReference type="PROSITE" id="PS50859">
    <property type="entry name" value="LONGIN"/>
    <property type="match status" value="1"/>
</dbReference>
<dbReference type="GO" id="GO:0005794">
    <property type="term" value="C:Golgi apparatus"/>
    <property type="evidence" value="ECO:0007669"/>
    <property type="project" value="TreeGrafter"/>
</dbReference>
<evidence type="ECO:0000259" key="9">
    <source>
        <dbReference type="PROSITE" id="PS50859"/>
    </source>
</evidence>
<keyword evidence="4" id="KW-0564">Palmitate</keyword>
<dbReference type="CDD" id="cd15867">
    <property type="entry name" value="R-SNARE_YKT6"/>
    <property type="match status" value="1"/>
</dbReference>
<evidence type="ECO:0000256" key="2">
    <source>
        <dbReference type="ARBA" id="ARBA00022481"/>
    </source>
</evidence>
<dbReference type="RefSeq" id="XP_007879404.1">
    <property type="nucleotide sequence ID" value="XM_007881213.1"/>
</dbReference>
<dbReference type="AlphaFoldDB" id="A0A061H8D7"/>
<keyword evidence="3" id="KW-0472">Membrane</keyword>
<evidence type="ECO:0000313" key="11">
    <source>
        <dbReference type="EMBL" id="EPQ28893.1"/>
    </source>
</evidence>
<keyword evidence="8" id="KW-0175">Coiled coil</keyword>
<dbReference type="Pfam" id="PF00957">
    <property type="entry name" value="Synaptobrevin"/>
    <property type="match status" value="1"/>
</dbReference>
<sequence>MQLYGLLIFANPPGAPAVPLTTAWELGSFGWLQRGTVQDMMGFMAKTVAERTKPTQRQSVQENSYVAHVHSRPASDGICGVLISDTEYPVRVAFSLLNKTLDEFVIKVQKSQWESRVNAITTGSATAPPKGEAVLGISAFPQAADYIKRYQDPRQADTIMKVQQELDETKIVLHKTIDSVLQRGEDLDKLVEKSGTLSEQSKMFYKTAKKIPAVLSCRRRASYCTALPSSAPLCVAYRLAALPPIRPSAQAEFGCARMLELLCAALPP</sequence>
<name>A0A061H8D7_9BASI</name>
<evidence type="ECO:0000256" key="4">
    <source>
        <dbReference type="ARBA" id="ARBA00023139"/>
    </source>
</evidence>
<evidence type="ECO:0000313" key="12">
    <source>
        <dbReference type="Proteomes" id="UP000053664"/>
    </source>
</evidence>